<sequence length="205" mass="21190">MVLVLSPENCFWSCSGGGDGVLLGGFTRGGGGFLRASGDMIKGTRDREQRRAARHRPDVHQPGLLSGLLVAGADLRSVLGSPLAWCLTLGAPDPAEAGLTRGCVSMVLRASLGGVLGEKARAVQSSELCVTVGAHRTIIARSGLFAAGAWVSSPGVRVHAGPCDGPVHRIKTVSGNPYGNSYSDHTWSGSHRHDVDVGQAGDSEL</sequence>
<organism evidence="2 3">
    <name type="scientific">Knipowitschia caucasica</name>
    <name type="common">Caucasian dwarf goby</name>
    <name type="synonym">Pomatoschistus caucasicus</name>
    <dbReference type="NCBI Taxonomy" id="637954"/>
    <lineage>
        <taxon>Eukaryota</taxon>
        <taxon>Metazoa</taxon>
        <taxon>Chordata</taxon>
        <taxon>Craniata</taxon>
        <taxon>Vertebrata</taxon>
        <taxon>Euteleostomi</taxon>
        <taxon>Actinopterygii</taxon>
        <taxon>Neopterygii</taxon>
        <taxon>Teleostei</taxon>
        <taxon>Neoteleostei</taxon>
        <taxon>Acanthomorphata</taxon>
        <taxon>Gobiaria</taxon>
        <taxon>Gobiiformes</taxon>
        <taxon>Gobioidei</taxon>
        <taxon>Gobiidae</taxon>
        <taxon>Gobiinae</taxon>
        <taxon>Knipowitschia</taxon>
    </lineage>
</organism>
<dbReference type="EMBL" id="OZ035834">
    <property type="protein sequence ID" value="CAL1575898.1"/>
    <property type="molecule type" value="Genomic_DNA"/>
</dbReference>
<dbReference type="AlphaFoldDB" id="A0AAV2JGK4"/>
<proteinExistence type="predicted"/>
<feature type="region of interest" description="Disordered" evidence="1">
    <location>
        <begin position="183"/>
        <end position="205"/>
    </location>
</feature>
<gene>
    <name evidence="2" type="ORF">KC01_LOCUS7372</name>
</gene>
<keyword evidence="3" id="KW-1185">Reference proteome</keyword>
<evidence type="ECO:0000256" key="1">
    <source>
        <dbReference type="SAM" id="MobiDB-lite"/>
    </source>
</evidence>
<dbReference type="Proteomes" id="UP001497482">
    <property type="component" value="Chromosome 12"/>
</dbReference>
<accession>A0AAV2JGK4</accession>
<name>A0AAV2JGK4_KNICA</name>
<evidence type="ECO:0000313" key="2">
    <source>
        <dbReference type="EMBL" id="CAL1575898.1"/>
    </source>
</evidence>
<reference evidence="2 3" key="1">
    <citation type="submission" date="2024-04" db="EMBL/GenBank/DDBJ databases">
        <authorList>
            <person name="Waldvogel A.-M."/>
            <person name="Schoenle A."/>
        </authorList>
    </citation>
    <scope>NUCLEOTIDE SEQUENCE [LARGE SCALE GENOMIC DNA]</scope>
</reference>
<evidence type="ECO:0000313" key="3">
    <source>
        <dbReference type="Proteomes" id="UP001497482"/>
    </source>
</evidence>
<protein>
    <submittedName>
        <fullName evidence="2">Uncharacterized protein</fullName>
    </submittedName>
</protein>